<sequence>MARQSGLVAAFEAIVGAGHVLTTPSDMAGYLSEPRDLYRGVALGIVRPASTQEVAAVVRLCNESRTPIVPQGGNTGLVGGQIPDRSGGAIVLSLQRMRALREIDLASNTMTVEAGMILAHAQAEAGRAGRLFPLSLASEGSCTIGGNLATNAGGTGVIAYGNARDLALGIEAVLADGRIFCGLSKLKKDNTGYDLKDLFIGSEGTLGVITAATLKLFPKPRAVETAFIGLPSPAAAVALLDLAREKAGGEITAFELIPRIGLDFVLAHVKGARNPLAARHEWHVLLELSSQNAEGLGPRLLDMLTAAAESGLVEDAAIAASKAQRAAFWRLREDLSEAQRFEGGSIKHDVSVAITDAPAFLEDVQSVLKETAPGARLVAFGHLGDGNIHCNVSQPVGADRAAFLARWGEINEAVHAIVTRYGGSISAEHGIGQLKRDLLPQVKDKVAMDLMRALKRTLDPQGILNPGKVL</sequence>
<evidence type="ECO:0000256" key="4">
    <source>
        <dbReference type="ARBA" id="ARBA00022827"/>
    </source>
</evidence>
<dbReference type="Proteomes" id="UP000294360">
    <property type="component" value="Chromosome"/>
</dbReference>
<evidence type="ECO:0000256" key="2">
    <source>
        <dbReference type="ARBA" id="ARBA00008000"/>
    </source>
</evidence>
<dbReference type="KEGG" id="mtun:MTUNDRAET4_1177"/>
<dbReference type="InterPro" id="IPR016167">
    <property type="entry name" value="FAD-bd_PCMH_sub1"/>
</dbReference>
<dbReference type="GO" id="GO:0003824">
    <property type="term" value="F:catalytic activity"/>
    <property type="evidence" value="ECO:0007669"/>
    <property type="project" value="InterPro"/>
</dbReference>
<dbReference type="GO" id="GO:0071949">
    <property type="term" value="F:FAD binding"/>
    <property type="evidence" value="ECO:0007669"/>
    <property type="project" value="InterPro"/>
</dbReference>
<protein>
    <submittedName>
        <fullName evidence="6">FAD linked oxidase domain protein</fullName>
    </submittedName>
</protein>
<evidence type="ECO:0000256" key="3">
    <source>
        <dbReference type="ARBA" id="ARBA00022630"/>
    </source>
</evidence>
<dbReference type="Gene3D" id="3.30.465.10">
    <property type="match status" value="1"/>
</dbReference>
<accession>A0A4U8YXH5</accession>
<comment type="similarity">
    <text evidence="2">Belongs to the FAD-binding oxidoreductase/transferase type 4 family.</text>
</comment>
<dbReference type="SUPFAM" id="SSF55103">
    <property type="entry name" value="FAD-linked oxidases, C-terminal domain"/>
    <property type="match status" value="1"/>
</dbReference>
<proteinExistence type="inferred from homology"/>
<organism evidence="6 7">
    <name type="scientific">Methylocella tundrae</name>
    <dbReference type="NCBI Taxonomy" id="227605"/>
    <lineage>
        <taxon>Bacteria</taxon>
        <taxon>Pseudomonadati</taxon>
        <taxon>Pseudomonadota</taxon>
        <taxon>Alphaproteobacteria</taxon>
        <taxon>Hyphomicrobiales</taxon>
        <taxon>Beijerinckiaceae</taxon>
        <taxon>Methylocella</taxon>
    </lineage>
</organism>
<dbReference type="FunFam" id="1.10.45.10:FF:000001">
    <property type="entry name" value="D-lactate dehydrogenase mitochondrial"/>
    <property type="match status" value="1"/>
</dbReference>
<dbReference type="Gene3D" id="3.30.70.2740">
    <property type="match status" value="1"/>
</dbReference>
<evidence type="ECO:0000256" key="1">
    <source>
        <dbReference type="ARBA" id="ARBA00001974"/>
    </source>
</evidence>
<dbReference type="InterPro" id="IPR051264">
    <property type="entry name" value="FAD-oxidored/transferase_4"/>
</dbReference>
<dbReference type="InterPro" id="IPR006094">
    <property type="entry name" value="Oxid_FAD_bind_N"/>
</dbReference>
<dbReference type="Pfam" id="PF01565">
    <property type="entry name" value="FAD_binding_4"/>
    <property type="match status" value="1"/>
</dbReference>
<dbReference type="GO" id="GO:0022904">
    <property type="term" value="P:respiratory electron transport chain"/>
    <property type="evidence" value="ECO:0007669"/>
    <property type="project" value="TreeGrafter"/>
</dbReference>
<gene>
    <name evidence="6" type="ORF">MTUNDRAET4_1177</name>
</gene>
<evidence type="ECO:0000259" key="5">
    <source>
        <dbReference type="PROSITE" id="PS51387"/>
    </source>
</evidence>
<dbReference type="Pfam" id="PF02913">
    <property type="entry name" value="FAD-oxidase_C"/>
    <property type="match status" value="1"/>
</dbReference>
<dbReference type="PROSITE" id="PS51387">
    <property type="entry name" value="FAD_PCMH"/>
    <property type="match status" value="1"/>
</dbReference>
<dbReference type="Gene3D" id="3.30.43.10">
    <property type="entry name" value="Uridine Diphospho-n-acetylenolpyruvylglucosamine Reductase, domain 2"/>
    <property type="match status" value="1"/>
</dbReference>
<dbReference type="RefSeq" id="WP_134487901.1">
    <property type="nucleotide sequence ID" value="NZ_CP139089.1"/>
</dbReference>
<dbReference type="InterPro" id="IPR016171">
    <property type="entry name" value="Vanillyl_alc_oxidase_C-sub2"/>
</dbReference>
<dbReference type="InterPro" id="IPR004113">
    <property type="entry name" value="FAD-bd_oxidored_4_C"/>
</dbReference>
<dbReference type="Gene3D" id="1.10.45.10">
    <property type="entry name" value="Vanillyl-alcohol Oxidase, Chain A, domain 4"/>
    <property type="match status" value="1"/>
</dbReference>
<reference evidence="6 7" key="1">
    <citation type="submission" date="2019-03" db="EMBL/GenBank/DDBJ databases">
        <authorList>
            <person name="Kox A.R. M."/>
        </authorList>
    </citation>
    <scope>NUCLEOTIDE SEQUENCE [LARGE SCALE GENOMIC DNA]</scope>
    <source>
        <strain evidence="6">MTUNDRAET4 annotated genome</strain>
    </source>
</reference>
<keyword evidence="4" id="KW-0274">FAD</keyword>
<evidence type="ECO:0000313" key="6">
    <source>
        <dbReference type="EMBL" id="VFU08070.1"/>
    </source>
</evidence>
<feature type="domain" description="FAD-binding PCMH-type" evidence="5">
    <location>
        <begin position="38"/>
        <end position="219"/>
    </location>
</feature>
<dbReference type="InterPro" id="IPR016164">
    <property type="entry name" value="FAD-linked_Oxase-like_C"/>
</dbReference>
<dbReference type="InterPro" id="IPR016166">
    <property type="entry name" value="FAD-bd_PCMH"/>
</dbReference>
<dbReference type="PANTHER" id="PTHR43716:SF2">
    <property type="entry name" value="BLL6224 PROTEIN"/>
    <property type="match status" value="1"/>
</dbReference>
<dbReference type="AlphaFoldDB" id="A0A4U8YXH5"/>
<dbReference type="InterPro" id="IPR016169">
    <property type="entry name" value="FAD-bd_PCMH_sub2"/>
</dbReference>
<dbReference type="SUPFAM" id="SSF56176">
    <property type="entry name" value="FAD-binding/transporter-associated domain-like"/>
    <property type="match status" value="1"/>
</dbReference>
<name>A0A4U8YXH5_METTU</name>
<dbReference type="EMBL" id="LR536450">
    <property type="protein sequence ID" value="VFU08070.1"/>
    <property type="molecule type" value="Genomic_DNA"/>
</dbReference>
<keyword evidence="3" id="KW-0285">Flavoprotein</keyword>
<evidence type="ECO:0000313" key="7">
    <source>
        <dbReference type="Proteomes" id="UP000294360"/>
    </source>
</evidence>
<dbReference type="InterPro" id="IPR036318">
    <property type="entry name" value="FAD-bd_PCMH-like_sf"/>
</dbReference>
<dbReference type="PANTHER" id="PTHR43716">
    <property type="entry name" value="D-2-HYDROXYGLUTARATE DEHYDROGENASE, MITOCHONDRIAL"/>
    <property type="match status" value="1"/>
</dbReference>
<dbReference type="OrthoDB" id="9809290at2"/>
<comment type="cofactor">
    <cofactor evidence="1">
        <name>FAD</name>
        <dbReference type="ChEBI" id="CHEBI:57692"/>
    </cofactor>
</comment>
<dbReference type="Gene3D" id="3.30.70.2190">
    <property type="match status" value="1"/>
</dbReference>